<proteinExistence type="predicted"/>
<dbReference type="PROSITE" id="PS50088">
    <property type="entry name" value="ANK_REPEAT"/>
    <property type="match status" value="1"/>
</dbReference>
<dbReference type="InterPro" id="IPR036770">
    <property type="entry name" value="Ankyrin_rpt-contain_sf"/>
</dbReference>
<sequence length="191" mass="21563">MNIGSLQILATVPPPLLFSDDCVSASSVEVDLGDLSTAPNTPMTRRDRSGGMSATRADTRSSGWRRERQQAQVRSFLERHKFKGVNDSILIKEEEVYPIHLAARLGKRRMLSFLVKEGAKAEQTTSRGRTVMDFAQHAPPDVRCHVVDFLHSQDRETRMTMREFRTMFAPDVFRGEVERPATRNAARCAET</sequence>
<feature type="region of interest" description="Disordered" evidence="2">
    <location>
        <begin position="34"/>
        <end position="68"/>
    </location>
</feature>
<gene>
    <name evidence="3" type="ORF">SCF082_LOCUS9520</name>
</gene>
<dbReference type="EMBL" id="CAXAMM010005535">
    <property type="protein sequence ID" value="CAK9007595.1"/>
    <property type="molecule type" value="Genomic_DNA"/>
</dbReference>
<evidence type="ECO:0000313" key="3">
    <source>
        <dbReference type="EMBL" id="CAK9007595.1"/>
    </source>
</evidence>
<feature type="repeat" description="ANK" evidence="1">
    <location>
        <begin position="94"/>
        <end position="126"/>
    </location>
</feature>
<name>A0ABP0IZT6_9DINO</name>
<keyword evidence="3" id="KW-0472">Membrane</keyword>
<dbReference type="Gene3D" id="1.25.40.20">
    <property type="entry name" value="Ankyrin repeat-containing domain"/>
    <property type="match status" value="1"/>
</dbReference>
<protein>
    <submittedName>
        <fullName evidence="3">Transmembrane domain-and RING domain-containing protein 6</fullName>
    </submittedName>
</protein>
<dbReference type="InterPro" id="IPR002110">
    <property type="entry name" value="Ankyrin_rpt"/>
</dbReference>
<dbReference type="SUPFAM" id="SSF48403">
    <property type="entry name" value="Ankyrin repeat"/>
    <property type="match status" value="1"/>
</dbReference>
<organism evidence="3 4">
    <name type="scientific">Durusdinium trenchii</name>
    <dbReference type="NCBI Taxonomy" id="1381693"/>
    <lineage>
        <taxon>Eukaryota</taxon>
        <taxon>Sar</taxon>
        <taxon>Alveolata</taxon>
        <taxon>Dinophyceae</taxon>
        <taxon>Suessiales</taxon>
        <taxon>Symbiodiniaceae</taxon>
        <taxon>Durusdinium</taxon>
    </lineage>
</organism>
<comment type="caution">
    <text evidence="3">The sequence shown here is derived from an EMBL/GenBank/DDBJ whole genome shotgun (WGS) entry which is preliminary data.</text>
</comment>
<reference evidence="3 4" key="1">
    <citation type="submission" date="2024-02" db="EMBL/GenBank/DDBJ databases">
        <authorList>
            <person name="Chen Y."/>
            <person name="Shah S."/>
            <person name="Dougan E. K."/>
            <person name="Thang M."/>
            <person name="Chan C."/>
        </authorList>
    </citation>
    <scope>NUCLEOTIDE SEQUENCE [LARGE SCALE GENOMIC DNA]</scope>
</reference>
<evidence type="ECO:0000313" key="4">
    <source>
        <dbReference type="Proteomes" id="UP001642464"/>
    </source>
</evidence>
<keyword evidence="4" id="KW-1185">Reference proteome</keyword>
<keyword evidence="3" id="KW-0812">Transmembrane</keyword>
<accession>A0ABP0IZT6</accession>
<evidence type="ECO:0000256" key="1">
    <source>
        <dbReference type="PROSITE-ProRule" id="PRU00023"/>
    </source>
</evidence>
<keyword evidence="1" id="KW-0040">ANK repeat</keyword>
<dbReference type="Proteomes" id="UP001642464">
    <property type="component" value="Unassembled WGS sequence"/>
</dbReference>
<evidence type="ECO:0000256" key="2">
    <source>
        <dbReference type="SAM" id="MobiDB-lite"/>
    </source>
</evidence>